<dbReference type="NCBIfam" id="TIGR00335">
    <property type="entry name" value="primase_sml"/>
    <property type="match status" value="1"/>
</dbReference>
<comment type="cofactor">
    <cofactor evidence="1">
        <name>Mn(2+)</name>
        <dbReference type="ChEBI" id="CHEBI:29035"/>
    </cofactor>
</comment>
<dbReference type="GO" id="GO:0006269">
    <property type="term" value="P:DNA replication, synthesis of primer"/>
    <property type="evidence" value="ECO:0007669"/>
    <property type="project" value="UniProtKB-KW"/>
</dbReference>
<evidence type="ECO:0000256" key="9">
    <source>
        <dbReference type="ARBA" id="ARBA00022723"/>
    </source>
</evidence>
<comment type="caution">
    <text evidence="13">The sequence shown here is derived from an EMBL/GenBank/DDBJ whole genome shotgun (WGS) entry which is preliminary data.</text>
</comment>
<keyword evidence="4 12" id="KW-0240">DNA-directed RNA polymerase</keyword>
<dbReference type="InterPro" id="IPR002755">
    <property type="entry name" value="DNA_primase_S"/>
</dbReference>
<dbReference type="OrthoDB" id="19606at2759"/>
<evidence type="ECO:0000313" key="13">
    <source>
        <dbReference type="EMBL" id="CAB3976731.1"/>
    </source>
</evidence>
<dbReference type="EC" id="2.7.7.-" evidence="12"/>
<evidence type="ECO:0000256" key="3">
    <source>
        <dbReference type="ARBA" id="ARBA00009762"/>
    </source>
</evidence>
<dbReference type="Gene3D" id="3.90.920.10">
    <property type="entry name" value="DNA primase, PRIM domain"/>
    <property type="match status" value="1"/>
</dbReference>
<evidence type="ECO:0000256" key="4">
    <source>
        <dbReference type="ARBA" id="ARBA00022478"/>
    </source>
</evidence>
<keyword evidence="8 12" id="KW-0235">DNA replication</keyword>
<name>A0A7D9D5L5_PARCT</name>
<evidence type="ECO:0000313" key="14">
    <source>
        <dbReference type="Proteomes" id="UP001152795"/>
    </source>
</evidence>
<dbReference type="GO" id="GO:0046872">
    <property type="term" value="F:metal ion binding"/>
    <property type="evidence" value="ECO:0007669"/>
    <property type="project" value="UniProtKB-KW"/>
</dbReference>
<evidence type="ECO:0000256" key="10">
    <source>
        <dbReference type="ARBA" id="ARBA00022833"/>
    </source>
</evidence>
<dbReference type="EMBL" id="CACRXK020000010">
    <property type="protein sequence ID" value="CAB3976731.1"/>
    <property type="molecule type" value="Genomic_DNA"/>
</dbReference>
<keyword evidence="6 12" id="KW-0808">Transferase</keyword>
<keyword evidence="14" id="KW-1185">Reference proteome</keyword>
<dbReference type="CDD" id="cd04860">
    <property type="entry name" value="AE_Prim_S"/>
    <property type="match status" value="1"/>
</dbReference>
<sequence>MADETSVQNSQYNQNDLPELLKQYYKRIFPYKLYYQWLSYGEVVSPKYFSHREFSFTLKDDIYIRYQSFSDQKDMEKEIQKRCPYKIDIGAVFSQKPKDNKSTKTRNFHAEEKELVFDIDMTDYDEVRTCCSGASICKRCWPFMIVAMKIVDKALKEDFDFEHRLWVYSGRRGVHCWVCDETARKLSQASRSAIAEYLSVIKGGENQVKKVHLSSKLHPSLSRASKILENYFPLLMLDYQEILSSKETWKNVLALVPDENILFAINMMYYFLIFYRFLPFEQRWEDLETELNDPKKKSCREEIMFQYCYPRLDVNVTKGLNHLLKSPFCIHPKTGRVCVPIDIGRVDEFDPFAVPTISQLCEEIDDIGRNAATDENQPSQTPKGYKSALLETSMKVFETFLLKLDVENQERLKQEKNEREKTTEW</sequence>
<dbReference type="PANTHER" id="PTHR10536">
    <property type="entry name" value="DNA PRIMASE SMALL SUBUNIT"/>
    <property type="match status" value="1"/>
</dbReference>
<dbReference type="GO" id="GO:0003899">
    <property type="term" value="F:DNA-directed RNA polymerase activity"/>
    <property type="evidence" value="ECO:0007669"/>
    <property type="project" value="InterPro"/>
</dbReference>
<evidence type="ECO:0000256" key="5">
    <source>
        <dbReference type="ARBA" id="ARBA00022515"/>
    </source>
</evidence>
<evidence type="ECO:0000256" key="6">
    <source>
        <dbReference type="ARBA" id="ARBA00022679"/>
    </source>
</evidence>
<gene>
    <name evidence="13" type="ORF">PACLA_8A046607</name>
</gene>
<keyword evidence="11" id="KW-0804">Transcription</keyword>
<evidence type="ECO:0000256" key="8">
    <source>
        <dbReference type="ARBA" id="ARBA00022705"/>
    </source>
</evidence>
<evidence type="ECO:0000256" key="1">
    <source>
        <dbReference type="ARBA" id="ARBA00001936"/>
    </source>
</evidence>
<keyword evidence="7" id="KW-0548">Nucleotidyltransferase</keyword>
<organism evidence="13 14">
    <name type="scientific">Paramuricea clavata</name>
    <name type="common">Red gorgonian</name>
    <name type="synonym">Violescent sea-whip</name>
    <dbReference type="NCBI Taxonomy" id="317549"/>
    <lineage>
        <taxon>Eukaryota</taxon>
        <taxon>Metazoa</taxon>
        <taxon>Cnidaria</taxon>
        <taxon>Anthozoa</taxon>
        <taxon>Octocorallia</taxon>
        <taxon>Malacalcyonacea</taxon>
        <taxon>Plexauridae</taxon>
        <taxon>Paramuricea</taxon>
    </lineage>
</organism>
<evidence type="ECO:0000256" key="2">
    <source>
        <dbReference type="ARBA" id="ARBA00001946"/>
    </source>
</evidence>
<reference evidence="13" key="1">
    <citation type="submission" date="2020-04" db="EMBL/GenBank/DDBJ databases">
        <authorList>
            <person name="Alioto T."/>
            <person name="Alioto T."/>
            <person name="Gomez Garrido J."/>
        </authorList>
    </citation>
    <scope>NUCLEOTIDE SEQUENCE</scope>
    <source>
        <strain evidence="13">A484AB</strain>
    </source>
</reference>
<dbReference type="Proteomes" id="UP001152795">
    <property type="component" value="Unassembled WGS sequence"/>
</dbReference>
<evidence type="ECO:0000256" key="12">
    <source>
        <dbReference type="RuleBase" id="RU003514"/>
    </source>
</evidence>
<comment type="cofactor">
    <cofactor evidence="2">
        <name>Mg(2+)</name>
        <dbReference type="ChEBI" id="CHEBI:18420"/>
    </cofactor>
</comment>
<dbReference type="InterPro" id="IPR014052">
    <property type="entry name" value="DNA_primase_ssu_euk/arc"/>
</dbReference>
<dbReference type="SUPFAM" id="SSF56747">
    <property type="entry name" value="Prim-pol domain"/>
    <property type="match status" value="1"/>
</dbReference>
<keyword evidence="5 12" id="KW-0639">Primosome</keyword>
<dbReference type="GO" id="GO:0005658">
    <property type="term" value="C:alpha DNA polymerase:primase complex"/>
    <property type="evidence" value="ECO:0007669"/>
    <property type="project" value="UniProtKB-ARBA"/>
</dbReference>
<proteinExistence type="inferred from homology"/>
<dbReference type="AlphaFoldDB" id="A0A7D9D5L5"/>
<keyword evidence="10" id="KW-0862">Zinc</keyword>
<dbReference type="GO" id="GO:0006270">
    <property type="term" value="P:DNA replication initiation"/>
    <property type="evidence" value="ECO:0007669"/>
    <property type="project" value="UniProtKB-ARBA"/>
</dbReference>
<dbReference type="FunFam" id="3.90.920.10:FF:000001">
    <property type="entry name" value="DNA primase"/>
    <property type="match status" value="1"/>
</dbReference>
<protein>
    <recommendedName>
        <fullName evidence="12">DNA primase</fullName>
        <ecNumber evidence="12">2.7.7.-</ecNumber>
    </recommendedName>
</protein>
<evidence type="ECO:0000256" key="7">
    <source>
        <dbReference type="ARBA" id="ARBA00022695"/>
    </source>
</evidence>
<accession>A0A7D9D5L5</accession>
<dbReference type="Pfam" id="PF01896">
    <property type="entry name" value="DNA_primase_S"/>
    <property type="match status" value="1"/>
</dbReference>
<keyword evidence="9" id="KW-0479">Metal-binding</keyword>
<comment type="similarity">
    <text evidence="3 12">Belongs to the eukaryotic-type primase small subunit family.</text>
</comment>
<evidence type="ECO:0000256" key="11">
    <source>
        <dbReference type="ARBA" id="ARBA00023163"/>
    </source>
</evidence>